<evidence type="ECO:0000256" key="2">
    <source>
        <dbReference type="SAM" id="Phobius"/>
    </source>
</evidence>
<evidence type="ECO:0000256" key="1">
    <source>
        <dbReference type="SAM" id="MobiDB-lite"/>
    </source>
</evidence>
<dbReference type="Proteomes" id="UP000620124">
    <property type="component" value="Unassembled WGS sequence"/>
</dbReference>
<feature type="compositionally biased region" description="Pro residues" evidence="1">
    <location>
        <begin position="390"/>
        <end position="399"/>
    </location>
</feature>
<feature type="compositionally biased region" description="Low complexity" evidence="1">
    <location>
        <begin position="221"/>
        <end position="234"/>
    </location>
</feature>
<dbReference type="OrthoDB" id="3009219at2759"/>
<gene>
    <name evidence="3" type="ORF">MVEN_01886200</name>
</gene>
<keyword evidence="2" id="KW-1133">Transmembrane helix</keyword>
<dbReference type="Gene3D" id="2.60.120.260">
    <property type="entry name" value="Galactose-binding domain-like"/>
    <property type="match status" value="1"/>
</dbReference>
<feature type="region of interest" description="Disordered" evidence="1">
    <location>
        <begin position="366"/>
        <end position="399"/>
    </location>
</feature>
<feature type="compositionally biased region" description="Low complexity" evidence="1">
    <location>
        <begin position="175"/>
        <end position="187"/>
    </location>
</feature>
<feature type="compositionally biased region" description="Polar residues" evidence="1">
    <location>
        <begin position="366"/>
        <end position="381"/>
    </location>
</feature>
<comment type="caution">
    <text evidence="3">The sequence shown here is derived from an EMBL/GenBank/DDBJ whole genome shotgun (WGS) entry which is preliminary data.</text>
</comment>
<accession>A0A8H7CN77</accession>
<keyword evidence="4" id="KW-1185">Reference proteome</keyword>
<name>A0A8H7CN77_9AGAR</name>
<organism evidence="3 4">
    <name type="scientific">Mycena venus</name>
    <dbReference type="NCBI Taxonomy" id="2733690"/>
    <lineage>
        <taxon>Eukaryota</taxon>
        <taxon>Fungi</taxon>
        <taxon>Dikarya</taxon>
        <taxon>Basidiomycota</taxon>
        <taxon>Agaricomycotina</taxon>
        <taxon>Agaricomycetes</taxon>
        <taxon>Agaricomycetidae</taxon>
        <taxon>Agaricales</taxon>
        <taxon>Marasmiineae</taxon>
        <taxon>Mycenaceae</taxon>
        <taxon>Mycena</taxon>
    </lineage>
</organism>
<feature type="compositionally biased region" description="Low complexity" evidence="1">
    <location>
        <begin position="135"/>
        <end position="161"/>
    </location>
</feature>
<feature type="transmembrane region" description="Helical" evidence="2">
    <location>
        <begin position="248"/>
        <end position="272"/>
    </location>
</feature>
<keyword evidence="2" id="KW-0812">Transmembrane</keyword>
<feature type="compositionally biased region" description="Polar residues" evidence="1">
    <location>
        <begin position="188"/>
        <end position="211"/>
    </location>
</feature>
<dbReference type="AlphaFoldDB" id="A0A8H7CN77"/>
<dbReference type="EMBL" id="JACAZI010000018">
    <property type="protein sequence ID" value="KAF7341488.1"/>
    <property type="molecule type" value="Genomic_DNA"/>
</dbReference>
<reference evidence="3" key="1">
    <citation type="submission" date="2020-05" db="EMBL/GenBank/DDBJ databases">
        <title>Mycena genomes resolve the evolution of fungal bioluminescence.</title>
        <authorList>
            <person name="Tsai I.J."/>
        </authorList>
    </citation>
    <scope>NUCLEOTIDE SEQUENCE</scope>
    <source>
        <strain evidence="3">CCC161011</strain>
    </source>
</reference>
<feature type="compositionally biased region" description="Pro residues" evidence="1">
    <location>
        <begin position="125"/>
        <end position="134"/>
    </location>
</feature>
<sequence>MTVVQQFTLWVNGRLIGASGDGADDWKSAQVFTTALNATSNIFSVLAVSDADSGGPAPGLLAAIQVEYSDGTHDVIVSDSIWVVSTVIPSDFPTPSSYSLFSWATILAPFGSGPWGDSVTLAPPDSRPGSPPPTSTAATLNAPNTPSTPSSSGTLKSTPSSVGDGTHGSSIIAPVSDSTSRVSTTDSANRSSAPSISASTAHPGSTFSSSIPFEIGSTYNPGSSSDPPRGSSSSLVTNSATISSPHTIPIGLIIGPVVGGLALIVALALLYWRYRRGLLRSSPSIHPFLLGTSDWQSISEVSPPRGNSPTASISPMVRAEHPQSYLQPRLGGYQSQGIIPPTKLEAVSASVSIGAAASSNVAATWNAQGTSRDEASQTNVFDGTPDPDPETVPPPSYHT</sequence>
<evidence type="ECO:0000313" key="4">
    <source>
        <dbReference type="Proteomes" id="UP000620124"/>
    </source>
</evidence>
<proteinExistence type="predicted"/>
<evidence type="ECO:0000313" key="3">
    <source>
        <dbReference type="EMBL" id="KAF7341488.1"/>
    </source>
</evidence>
<protein>
    <submittedName>
        <fullName evidence="3">Uncharacterized protein</fullName>
    </submittedName>
</protein>
<feature type="region of interest" description="Disordered" evidence="1">
    <location>
        <begin position="118"/>
        <end position="238"/>
    </location>
</feature>
<keyword evidence="2" id="KW-0472">Membrane</keyword>